<dbReference type="InterPro" id="IPR017441">
    <property type="entry name" value="Protein_kinase_ATP_BS"/>
</dbReference>
<dbReference type="FunFam" id="1.10.510.10:FF:000571">
    <property type="entry name" value="Maternal embryonic leucine zipper kinase"/>
    <property type="match status" value="1"/>
</dbReference>
<evidence type="ECO:0000256" key="3">
    <source>
        <dbReference type="PROSITE-ProRule" id="PRU10141"/>
    </source>
</evidence>
<evidence type="ECO:0000259" key="6">
    <source>
        <dbReference type="PROSITE" id="PS50011"/>
    </source>
</evidence>
<evidence type="ECO:0000256" key="4">
    <source>
        <dbReference type="RuleBase" id="RU000304"/>
    </source>
</evidence>
<sequence>MNHSRRLNEQSLSINTDYLGISFTKQLKNPFPSPSTSPNWRNQCQLTRSSNASPTKVTSKSWESMRSPAASFLAGFALPTTNELEQEQEGDEIDDYVLDKVIGYGGFSVVRKGFRISDGKKVAVKVIKKDGDDSRLDRELNIWRSLHHDHIVALEKVLETDHAVFVVCEYCDNGSLLDLLKKPISDSEARRIFTQLCDALRYLHQDARICHKDIKLENVLLDEKNNVKLCDFGLAVCQQPLVQLPMSPPLEHSPDIIAGGSLPYAAPEQVKSPKAIGCPSTDIWSLGVVLYAMVTGRLPFSDDYEPRLQQKILTGEYDLPDSVSVELQDLIKHCLCLDSHERYDIRQVMVSPWLNC</sequence>
<evidence type="ECO:0000256" key="2">
    <source>
        <dbReference type="ARBA" id="ARBA00022840"/>
    </source>
</evidence>
<keyword evidence="8" id="KW-1185">Reference proteome</keyword>
<dbReference type="Gene3D" id="1.10.510.10">
    <property type="entry name" value="Transferase(Phosphotransferase) domain 1"/>
    <property type="match status" value="1"/>
</dbReference>
<keyword evidence="2 3" id="KW-0067">ATP-binding</keyword>
<dbReference type="InterPro" id="IPR000719">
    <property type="entry name" value="Prot_kinase_dom"/>
</dbReference>
<dbReference type="AlphaFoldDB" id="A0A367IZR2"/>
<dbReference type="PROSITE" id="PS00107">
    <property type="entry name" value="PROTEIN_KINASE_ATP"/>
    <property type="match status" value="1"/>
</dbReference>
<feature type="compositionally biased region" description="Polar residues" evidence="5">
    <location>
        <begin position="34"/>
        <end position="63"/>
    </location>
</feature>
<reference evidence="7 8" key="1">
    <citation type="journal article" date="2018" name="G3 (Bethesda)">
        <title>Phylogenetic and Phylogenomic Definition of Rhizopus Species.</title>
        <authorList>
            <person name="Gryganskyi A.P."/>
            <person name="Golan J."/>
            <person name="Dolatabadi S."/>
            <person name="Mondo S."/>
            <person name="Robb S."/>
            <person name="Idnurm A."/>
            <person name="Muszewska A."/>
            <person name="Steczkiewicz K."/>
            <person name="Masonjones S."/>
            <person name="Liao H.L."/>
            <person name="Gajdeczka M.T."/>
            <person name="Anike F."/>
            <person name="Vuek A."/>
            <person name="Anishchenko I.M."/>
            <person name="Voigt K."/>
            <person name="de Hoog G.S."/>
            <person name="Smith M.E."/>
            <person name="Heitman J."/>
            <person name="Vilgalys R."/>
            <person name="Stajich J.E."/>
        </authorList>
    </citation>
    <scope>NUCLEOTIDE SEQUENCE [LARGE SCALE GENOMIC DNA]</scope>
    <source>
        <strain evidence="7 8">LSU 92-RS-03</strain>
    </source>
</reference>
<dbReference type="PANTHER" id="PTHR24346">
    <property type="entry name" value="MAP/MICROTUBULE AFFINITY-REGULATING KINASE"/>
    <property type="match status" value="1"/>
</dbReference>
<evidence type="ECO:0000313" key="7">
    <source>
        <dbReference type="EMBL" id="RCH83183.1"/>
    </source>
</evidence>
<evidence type="ECO:0000313" key="8">
    <source>
        <dbReference type="Proteomes" id="UP000253551"/>
    </source>
</evidence>
<dbReference type="Proteomes" id="UP000253551">
    <property type="component" value="Unassembled WGS sequence"/>
</dbReference>
<keyword evidence="4" id="KW-0418">Kinase</keyword>
<gene>
    <name evidence="7" type="ORF">CU098_007234</name>
</gene>
<dbReference type="GO" id="GO:0004674">
    <property type="term" value="F:protein serine/threonine kinase activity"/>
    <property type="evidence" value="ECO:0007669"/>
    <property type="project" value="UniProtKB-KW"/>
</dbReference>
<dbReference type="GO" id="GO:0005524">
    <property type="term" value="F:ATP binding"/>
    <property type="evidence" value="ECO:0007669"/>
    <property type="project" value="UniProtKB-UniRule"/>
</dbReference>
<dbReference type="PROSITE" id="PS00108">
    <property type="entry name" value="PROTEIN_KINASE_ST"/>
    <property type="match status" value="1"/>
</dbReference>
<dbReference type="GO" id="GO:0000226">
    <property type="term" value="P:microtubule cytoskeleton organization"/>
    <property type="evidence" value="ECO:0007669"/>
    <property type="project" value="TreeGrafter"/>
</dbReference>
<feature type="domain" description="Protein kinase" evidence="6">
    <location>
        <begin position="96"/>
        <end position="354"/>
    </location>
</feature>
<dbReference type="GO" id="GO:0005737">
    <property type="term" value="C:cytoplasm"/>
    <property type="evidence" value="ECO:0007669"/>
    <property type="project" value="TreeGrafter"/>
</dbReference>
<dbReference type="STRING" id="4846.A0A367IZR2"/>
<name>A0A367IZR2_RHIST</name>
<protein>
    <recommendedName>
        <fullName evidence="6">Protein kinase domain-containing protein</fullName>
    </recommendedName>
</protein>
<dbReference type="InterPro" id="IPR008271">
    <property type="entry name" value="Ser/Thr_kinase_AS"/>
</dbReference>
<evidence type="ECO:0000256" key="1">
    <source>
        <dbReference type="ARBA" id="ARBA00022741"/>
    </source>
</evidence>
<dbReference type="SMART" id="SM00220">
    <property type="entry name" value="S_TKc"/>
    <property type="match status" value="1"/>
</dbReference>
<dbReference type="InterPro" id="IPR011009">
    <property type="entry name" value="Kinase-like_dom_sf"/>
</dbReference>
<evidence type="ECO:0000256" key="5">
    <source>
        <dbReference type="SAM" id="MobiDB-lite"/>
    </source>
</evidence>
<keyword evidence="1 3" id="KW-0547">Nucleotide-binding</keyword>
<keyword evidence="4" id="KW-0723">Serine/threonine-protein kinase</keyword>
<feature type="region of interest" description="Disordered" evidence="5">
    <location>
        <begin position="30"/>
        <end position="63"/>
    </location>
</feature>
<dbReference type="SUPFAM" id="SSF56112">
    <property type="entry name" value="Protein kinase-like (PK-like)"/>
    <property type="match status" value="1"/>
</dbReference>
<accession>A0A367IZR2</accession>
<dbReference type="Pfam" id="PF00069">
    <property type="entry name" value="Pkinase"/>
    <property type="match status" value="1"/>
</dbReference>
<comment type="similarity">
    <text evidence="4">Belongs to the protein kinase superfamily.</text>
</comment>
<proteinExistence type="inferred from homology"/>
<dbReference type="EMBL" id="PJQM01004831">
    <property type="protein sequence ID" value="RCH83183.1"/>
    <property type="molecule type" value="Genomic_DNA"/>
</dbReference>
<dbReference type="OrthoDB" id="4062651at2759"/>
<dbReference type="GO" id="GO:0035556">
    <property type="term" value="P:intracellular signal transduction"/>
    <property type="evidence" value="ECO:0007669"/>
    <property type="project" value="TreeGrafter"/>
</dbReference>
<dbReference type="PROSITE" id="PS50011">
    <property type="entry name" value="PROTEIN_KINASE_DOM"/>
    <property type="match status" value="1"/>
</dbReference>
<keyword evidence="4" id="KW-0808">Transferase</keyword>
<feature type="binding site" evidence="3">
    <location>
        <position position="129"/>
    </location>
    <ligand>
        <name>ATP</name>
        <dbReference type="ChEBI" id="CHEBI:30616"/>
    </ligand>
</feature>
<dbReference type="PANTHER" id="PTHR24346:SF76">
    <property type="entry name" value="NON-SPECIFIC SERINE_THREONINE PROTEIN KINASE"/>
    <property type="match status" value="1"/>
</dbReference>
<comment type="caution">
    <text evidence="7">The sequence shown here is derived from an EMBL/GenBank/DDBJ whole genome shotgun (WGS) entry which is preliminary data.</text>
</comment>
<organism evidence="7 8">
    <name type="scientific">Rhizopus stolonifer</name>
    <name type="common">Rhizopus nigricans</name>
    <dbReference type="NCBI Taxonomy" id="4846"/>
    <lineage>
        <taxon>Eukaryota</taxon>
        <taxon>Fungi</taxon>
        <taxon>Fungi incertae sedis</taxon>
        <taxon>Mucoromycota</taxon>
        <taxon>Mucoromycotina</taxon>
        <taxon>Mucoromycetes</taxon>
        <taxon>Mucorales</taxon>
        <taxon>Mucorineae</taxon>
        <taxon>Rhizopodaceae</taxon>
        <taxon>Rhizopus</taxon>
    </lineage>
</organism>